<comment type="subcellular location">
    <subcellularLocation>
        <location evidence="1 11">Cell outer membrane</location>
        <topology evidence="1 11">Multi-pass membrane protein</topology>
    </subcellularLocation>
</comment>
<protein>
    <submittedName>
        <fullName evidence="15">TonB-dependent receptor</fullName>
    </submittedName>
</protein>
<dbReference type="Pfam" id="PF07715">
    <property type="entry name" value="Plug"/>
    <property type="match status" value="1"/>
</dbReference>
<sequence length="723" mass="78482">MLLALYGATAGADEVITLPEATPAPVSADAAVELTPLTVSGEKLGRALEETTSSVVVVTQDDMDAAPVASVKDVVTRFANVVGAAGDREIAIRGVPQGGIGGEGDTISVYLNGVALPSRAASFAGPLSAWDLERLELLRGAQSSNQGRNSLAGSVVLETVQPTQDWDLRLRAGVMSRDGHDYALAAGGPLGDSLAFRVALQDRYDNGDVTNVTRNEDDAQRYDNRNGRVSLAWAPATDSDYQLRYSYIRADTEFGEALHDASGGERTATSNVRGGEDDRTQLHSLRQQIELGSAWRLEAISGYTRFENVNVIDFDRTESEGGYSDNFEDDRILSQELRAQYTGQTIRAVIGAYYADGDTDTLTLGRDVSSAGGLVLINGFVDGESSTRTGALFAEADWDFASAWRATAGVRINRELNSYRGVSDLDLTLTGSVPGLPLDLPIGVPLPDALSDGLAVLLPSFVPPDYDDGDRNAFTDVLPKLGLTWFVSDATTLGLSYQEGYRSGGVSMSFFGGAVSPYKPEYTRTGELAVRSRWFDQRLMLNANLFYTDWRDQQVTIGETSGFETVTTNAGRSHYYGIETELVWAFSGPFELFASIGLLRSEFDEFVNEGEDYANNQFPYAPEETASLGLNLLSWKNLSGQLSAHYIGEFYSDPDNDERTLSDERVLLNAKLAYQINRQFSVAVFGRNLTDELNQQGALVSGDRVASRYGEPRSVGAMIEWQL</sequence>
<dbReference type="InterPro" id="IPR000531">
    <property type="entry name" value="Beta-barrel_TonB"/>
</dbReference>
<feature type="domain" description="TonB-dependent receptor-like beta-barrel" evidence="13">
    <location>
        <begin position="236"/>
        <end position="689"/>
    </location>
</feature>
<keyword evidence="10 11" id="KW-0998">Cell outer membrane</keyword>
<evidence type="ECO:0000256" key="8">
    <source>
        <dbReference type="ARBA" id="ARBA00023077"/>
    </source>
</evidence>
<keyword evidence="2 11" id="KW-0813">Transport</keyword>
<evidence type="ECO:0000256" key="2">
    <source>
        <dbReference type="ARBA" id="ARBA00022448"/>
    </source>
</evidence>
<keyword evidence="8 12" id="KW-0798">TonB box</keyword>
<proteinExistence type="inferred from homology"/>
<comment type="similarity">
    <text evidence="11 12">Belongs to the TonB-dependent receptor family.</text>
</comment>
<dbReference type="InterPro" id="IPR012910">
    <property type="entry name" value="Plug_dom"/>
</dbReference>
<comment type="caution">
    <text evidence="15">The sequence shown here is derived from an EMBL/GenBank/DDBJ whole genome shotgun (WGS) entry which is preliminary data.</text>
</comment>
<evidence type="ECO:0000256" key="6">
    <source>
        <dbReference type="ARBA" id="ARBA00023004"/>
    </source>
</evidence>
<dbReference type="EMBL" id="AQQV01000003">
    <property type="protein sequence ID" value="ORE85902.1"/>
    <property type="molecule type" value="Genomic_DNA"/>
</dbReference>
<feature type="domain" description="TonB-dependent receptor plug" evidence="14">
    <location>
        <begin position="48"/>
        <end position="153"/>
    </location>
</feature>
<dbReference type="OrthoDB" id="9760494at2"/>
<evidence type="ECO:0000256" key="5">
    <source>
        <dbReference type="ARBA" id="ARBA00022692"/>
    </source>
</evidence>
<evidence type="ECO:0000259" key="13">
    <source>
        <dbReference type="Pfam" id="PF00593"/>
    </source>
</evidence>
<dbReference type="PANTHER" id="PTHR32552">
    <property type="entry name" value="FERRICHROME IRON RECEPTOR-RELATED"/>
    <property type="match status" value="1"/>
</dbReference>
<keyword evidence="16" id="KW-1185">Reference proteome</keyword>
<dbReference type="GO" id="GO:0009279">
    <property type="term" value="C:cell outer membrane"/>
    <property type="evidence" value="ECO:0007669"/>
    <property type="project" value="UniProtKB-SubCell"/>
</dbReference>
<dbReference type="InterPro" id="IPR039426">
    <property type="entry name" value="TonB-dep_rcpt-like"/>
</dbReference>
<dbReference type="PANTHER" id="PTHR32552:SF81">
    <property type="entry name" value="TONB-DEPENDENT OUTER MEMBRANE RECEPTOR"/>
    <property type="match status" value="1"/>
</dbReference>
<dbReference type="STRING" id="1317117.ATO7_11433"/>
<dbReference type="InterPro" id="IPR036942">
    <property type="entry name" value="Beta-barrel_TonB_sf"/>
</dbReference>
<keyword evidence="9 11" id="KW-0472">Membrane</keyword>
<dbReference type="SUPFAM" id="SSF56935">
    <property type="entry name" value="Porins"/>
    <property type="match status" value="1"/>
</dbReference>
<evidence type="ECO:0000256" key="7">
    <source>
        <dbReference type="ARBA" id="ARBA00023065"/>
    </source>
</evidence>
<dbReference type="Gene3D" id="2.40.170.20">
    <property type="entry name" value="TonB-dependent receptor, beta-barrel domain"/>
    <property type="match status" value="1"/>
</dbReference>
<dbReference type="PROSITE" id="PS52016">
    <property type="entry name" value="TONB_DEPENDENT_REC_3"/>
    <property type="match status" value="1"/>
</dbReference>
<evidence type="ECO:0000313" key="16">
    <source>
        <dbReference type="Proteomes" id="UP000192342"/>
    </source>
</evidence>
<accession>A0A1Y1SB99</accession>
<evidence type="ECO:0000259" key="14">
    <source>
        <dbReference type="Pfam" id="PF07715"/>
    </source>
</evidence>
<keyword evidence="15" id="KW-0675">Receptor</keyword>
<dbReference type="Proteomes" id="UP000192342">
    <property type="component" value="Unassembled WGS sequence"/>
</dbReference>
<evidence type="ECO:0000256" key="9">
    <source>
        <dbReference type="ARBA" id="ARBA00023136"/>
    </source>
</evidence>
<evidence type="ECO:0000256" key="11">
    <source>
        <dbReference type="PROSITE-ProRule" id="PRU01360"/>
    </source>
</evidence>
<name>A0A1Y1SB99_9GAMM</name>
<dbReference type="RefSeq" id="WP_158523176.1">
    <property type="nucleotide sequence ID" value="NZ_AQQV01000003.1"/>
</dbReference>
<keyword evidence="6" id="KW-0408">Iron</keyword>
<keyword evidence="4" id="KW-0410">Iron transport</keyword>
<keyword evidence="5 11" id="KW-0812">Transmembrane</keyword>
<evidence type="ECO:0000256" key="10">
    <source>
        <dbReference type="ARBA" id="ARBA00023237"/>
    </source>
</evidence>
<keyword evidence="7" id="KW-0406">Ion transport</keyword>
<dbReference type="AlphaFoldDB" id="A0A1Y1SB99"/>
<evidence type="ECO:0000256" key="12">
    <source>
        <dbReference type="RuleBase" id="RU003357"/>
    </source>
</evidence>
<evidence type="ECO:0000313" key="15">
    <source>
        <dbReference type="EMBL" id="ORE85902.1"/>
    </source>
</evidence>
<evidence type="ECO:0000256" key="4">
    <source>
        <dbReference type="ARBA" id="ARBA00022496"/>
    </source>
</evidence>
<evidence type="ECO:0000256" key="1">
    <source>
        <dbReference type="ARBA" id="ARBA00004571"/>
    </source>
</evidence>
<reference evidence="15 16" key="1">
    <citation type="submission" date="2013-04" db="EMBL/GenBank/DDBJ databases">
        <title>Oceanococcus atlanticus 22II-S10r2 Genome Sequencing.</title>
        <authorList>
            <person name="Lai Q."/>
            <person name="Li G."/>
            <person name="Shao Z."/>
        </authorList>
    </citation>
    <scope>NUCLEOTIDE SEQUENCE [LARGE SCALE GENOMIC DNA]</scope>
    <source>
        <strain evidence="15 16">22II-S10r2</strain>
    </source>
</reference>
<gene>
    <name evidence="15" type="ORF">ATO7_11433</name>
</gene>
<dbReference type="Pfam" id="PF00593">
    <property type="entry name" value="TonB_dep_Rec_b-barrel"/>
    <property type="match status" value="1"/>
</dbReference>
<organism evidence="15 16">
    <name type="scientific">Oceanococcus atlanticus</name>
    <dbReference type="NCBI Taxonomy" id="1317117"/>
    <lineage>
        <taxon>Bacteria</taxon>
        <taxon>Pseudomonadati</taxon>
        <taxon>Pseudomonadota</taxon>
        <taxon>Gammaproteobacteria</taxon>
        <taxon>Chromatiales</taxon>
        <taxon>Oceanococcaceae</taxon>
        <taxon>Oceanococcus</taxon>
    </lineage>
</organism>
<evidence type="ECO:0000256" key="3">
    <source>
        <dbReference type="ARBA" id="ARBA00022452"/>
    </source>
</evidence>
<dbReference type="GO" id="GO:0006826">
    <property type="term" value="P:iron ion transport"/>
    <property type="evidence" value="ECO:0007669"/>
    <property type="project" value="UniProtKB-KW"/>
</dbReference>
<keyword evidence="3 11" id="KW-1134">Transmembrane beta strand</keyword>